<organism evidence="2 3">
    <name type="scientific">Purpureocillium lilacinum</name>
    <name type="common">Paecilomyces lilacinus</name>
    <dbReference type="NCBI Taxonomy" id="33203"/>
    <lineage>
        <taxon>Eukaryota</taxon>
        <taxon>Fungi</taxon>
        <taxon>Dikarya</taxon>
        <taxon>Ascomycota</taxon>
        <taxon>Pezizomycotina</taxon>
        <taxon>Sordariomycetes</taxon>
        <taxon>Hypocreomycetidae</taxon>
        <taxon>Hypocreales</taxon>
        <taxon>Ophiocordycipitaceae</taxon>
        <taxon>Purpureocillium</taxon>
    </lineage>
</organism>
<dbReference type="AlphaFoldDB" id="A0A2U3EA68"/>
<reference evidence="2" key="1">
    <citation type="submission" date="2015-05" db="EMBL/GenBank/DDBJ databases">
        <authorList>
            <person name="Wang D.B."/>
            <person name="Wang M."/>
        </authorList>
    </citation>
    <scope>NUCLEOTIDE SEQUENCE</scope>
    <source>
        <strain evidence="2">36-1</strain>
    </source>
</reference>
<gene>
    <name evidence="2" type="ORF">PCL_11492</name>
    <name evidence="1" type="ORF">Purlil1_2751</name>
</gene>
<evidence type="ECO:0000313" key="2">
    <source>
        <dbReference type="EMBL" id="PWI71398.1"/>
    </source>
</evidence>
<dbReference type="Proteomes" id="UP000245956">
    <property type="component" value="Unassembled WGS sequence"/>
</dbReference>
<reference evidence="2 3" key="2">
    <citation type="journal article" date="2016" name="Front. Microbiol.">
        <title>Genome and transcriptome sequences reveal the specific parasitism of the nematophagous Purpureocillium lilacinum 36-1.</title>
        <authorList>
            <person name="Xie J."/>
            <person name="Li S."/>
            <person name="Mo C."/>
            <person name="Xiao X."/>
            <person name="Peng D."/>
            <person name="Wang G."/>
            <person name="Xiao Y."/>
        </authorList>
    </citation>
    <scope>NUCLEOTIDE SEQUENCE [LARGE SCALE GENOMIC DNA]</scope>
    <source>
        <strain evidence="2 3">36-1</strain>
    </source>
</reference>
<dbReference type="EMBL" id="JAWRVI010000007">
    <property type="protein sequence ID" value="KAK4092826.1"/>
    <property type="molecule type" value="Genomic_DNA"/>
</dbReference>
<accession>A0A2U3EA68</accession>
<evidence type="ECO:0000313" key="4">
    <source>
        <dbReference type="Proteomes" id="UP001287286"/>
    </source>
</evidence>
<protein>
    <submittedName>
        <fullName evidence="2">Uncharacterized protein</fullName>
    </submittedName>
</protein>
<keyword evidence="4" id="KW-1185">Reference proteome</keyword>
<evidence type="ECO:0000313" key="3">
    <source>
        <dbReference type="Proteomes" id="UP000245956"/>
    </source>
</evidence>
<reference evidence="1 4" key="4">
    <citation type="journal article" date="2024" name="Microbiol. Resour. Announc.">
        <title>Genome annotations for the ascomycete fungi Trichoderma harzianum, Trichoderma aggressivum, and Purpureocillium lilacinum.</title>
        <authorList>
            <person name="Beijen E.P.W."/>
            <person name="Ohm R.A."/>
        </authorList>
    </citation>
    <scope>NUCLEOTIDE SEQUENCE [LARGE SCALE GENOMIC DNA]</scope>
    <source>
        <strain evidence="1 4">CBS 150709</strain>
    </source>
</reference>
<name>A0A2U3EA68_PURLI</name>
<reference evidence="1" key="3">
    <citation type="submission" date="2023-11" db="EMBL/GenBank/DDBJ databases">
        <authorList>
            <person name="Beijen E."/>
            <person name="Ohm R.A."/>
        </authorList>
    </citation>
    <scope>NUCLEOTIDE SEQUENCE</scope>
    <source>
        <strain evidence="1">CBS 150709</strain>
    </source>
</reference>
<dbReference type="Proteomes" id="UP001287286">
    <property type="component" value="Unassembled WGS sequence"/>
</dbReference>
<proteinExistence type="predicted"/>
<dbReference type="EMBL" id="LCWV01000007">
    <property type="protein sequence ID" value="PWI71398.1"/>
    <property type="molecule type" value="Genomic_DNA"/>
</dbReference>
<evidence type="ECO:0000313" key="1">
    <source>
        <dbReference type="EMBL" id="KAK4092826.1"/>
    </source>
</evidence>
<sequence length="121" mass="13104">MPRVHAPRRVAYKPVETACRDRVSLFKAVPTIVPAVQPLRRRPSVRGHGGPSIERRPAWHRIRSVALPRPSPSAADALRVSAAAAAAAEAVAYADNVVLNVPTPSWYLENATEEPNVVVVC</sequence>
<comment type="caution">
    <text evidence="2">The sequence shown here is derived from an EMBL/GenBank/DDBJ whole genome shotgun (WGS) entry which is preliminary data.</text>
</comment>